<gene>
    <name evidence="2" type="ORF">G7070_16290</name>
</gene>
<dbReference type="RefSeq" id="WP_166234607.1">
    <property type="nucleotide sequence ID" value="NZ_CP049865.1"/>
</dbReference>
<dbReference type="Pfam" id="PF18029">
    <property type="entry name" value="Glyoxalase_6"/>
    <property type="match status" value="1"/>
</dbReference>
<dbReference type="SUPFAM" id="SSF54593">
    <property type="entry name" value="Glyoxalase/Bleomycin resistance protein/Dihydroxybiphenyl dioxygenase"/>
    <property type="match status" value="1"/>
</dbReference>
<dbReference type="InterPro" id="IPR041581">
    <property type="entry name" value="Glyoxalase_6"/>
</dbReference>
<dbReference type="Gene3D" id="3.10.180.10">
    <property type="entry name" value="2,3-Dihydroxybiphenyl 1,2-Dioxygenase, domain 1"/>
    <property type="match status" value="1"/>
</dbReference>
<dbReference type="PROSITE" id="PS51819">
    <property type="entry name" value="VOC"/>
    <property type="match status" value="1"/>
</dbReference>
<evidence type="ECO:0000313" key="2">
    <source>
        <dbReference type="EMBL" id="QIK73539.1"/>
    </source>
</evidence>
<keyword evidence="3" id="KW-1185">Reference proteome</keyword>
<dbReference type="InterPro" id="IPR029068">
    <property type="entry name" value="Glyas_Bleomycin-R_OHBP_Dase"/>
</dbReference>
<dbReference type="CDD" id="cd06587">
    <property type="entry name" value="VOC"/>
    <property type="match status" value="1"/>
</dbReference>
<name>A0A6G7Y9Y9_9ACTN</name>
<evidence type="ECO:0000313" key="3">
    <source>
        <dbReference type="Proteomes" id="UP000501058"/>
    </source>
</evidence>
<dbReference type="InterPro" id="IPR037523">
    <property type="entry name" value="VOC_core"/>
</dbReference>
<accession>A0A6G7Y9Y9</accession>
<sequence length="131" mass="13829">MTRLLQPVLDTADVGRSAAFYLAWLGDGWACRGGDPAPDADWAVLQGPDGARLALQLADPFDAATWPRPGVPQQAHLDFLLDSPAALEATRARLAGLDAPLLRDNGADPDEPLYVFADPDGHPFCVLAVGA</sequence>
<proteinExistence type="predicted"/>
<evidence type="ECO:0000259" key="1">
    <source>
        <dbReference type="PROSITE" id="PS51819"/>
    </source>
</evidence>
<dbReference type="EMBL" id="CP049865">
    <property type="protein sequence ID" value="QIK73539.1"/>
    <property type="molecule type" value="Genomic_DNA"/>
</dbReference>
<dbReference type="Proteomes" id="UP000501058">
    <property type="component" value="Chromosome"/>
</dbReference>
<reference evidence="2 3" key="1">
    <citation type="submission" date="2020-03" db="EMBL/GenBank/DDBJ databases">
        <title>Propioniciclava sp. nov., isolated from Hydrophilus acuminatus.</title>
        <authorList>
            <person name="Hyun D.-W."/>
            <person name="Bae J.-W."/>
        </authorList>
    </citation>
    <scope>NUCLEOTIDE SEQUENCE [LARGE SCALE GENOMIC DNA]</scope>
    <source>
        <strain evidence="2 3">HDW11</strain>
    </source>
</reference>
<dbReference type="PANTHER" id="PTHR35908">
    <property type="entry name" value="HYPOTHETICAL FUSION PROTEIN"/>
    <property type="match status" value="1"/>
</dbReference>
<dbReference type="AlphaFoldDB" id="A0A6G7Y9Y9"/>
<feature type="domain" description="VOC" evidence="1">
    <location>
        <begin position="3"/>
        <end position="129"/>
    </location>
</feature>
<protein>
    <submittedName>
        <fullName evidence="2">VOC family protein</fullName>
    </submittedName>
</protein>
<dbReference type="KEGG" id="prv:G7070_16290"/>
<dbReference type="PANTHER" id="PTHR35908:SF1">
    <property type="entry name" value="CONSERVED PROTEIN"/>
    <property type="match status" value="1"/>
</dbReference>
<organism evidence="2 3">
    <name type="scientific">Propioniciclava coleopterorum</name>
    <dbReference type="NCBI Taxonomy" id="2714937"/>
    <lineage>
        <taxon>Bacteria</taxon>
        <taxon>Bacillati</taxon>
        <taxon>Actinomycetota</taxon>
        <taxon>Actinomycetes</taxon>
        <taxon>Propionibacteriales</taxon>
        <taxon>Propionibacteriaceae</taxon>
        <taxon>Propioniciclava</taxon>
    </lineage>
</organism>